<dbReference type="InterPro" id="IPR020103">
    <property type="entry name" value="PsdUridine_synth_cat_dom_sf"/>
</dbReference>
<dbReference type="InterPro" id="IPR036986">
    <property type="entry name" value="S4_RNA-bd_sf"/>
</dbReference>
<evidence type="ECO:0000256" key="1">
    <source>
        <dbReference type="ARBA" id="ARBA00008348"/>
    </source>
</evidence>
<dbReference type="InterPro" id="IPR006145">
    <property type="entry name" value="PsdUridine_synth_RsuA/RluA"/>
</dbReference>
<evidence type="ECO:0000256" key="4">
    <source>
        <dbReference type="PROSITE-ProRule" id="PRU00182"/>
    </source>
</evidence>
<comment type="similarity">
    <text evidence="1 5">Belongs to the pseudouridine synthase RsuA family.</text>
</comment>
<evidence type="ECO:0000256" key="2">
    <source>
        <dbReference type="ARBA" id="ARBA00022884"/>
    </source>
</evidence>
<reference evidence="7 8" key="1">
    <citation type="submission" date="2023-12" db="EMBL/GenBank/DDBJ databases">
        <title>Description of an unclassified Opitutus bacterium of Verrucomicrobiota.</title>
        <authorList>
            <person name="Zhang D.-F."/>
        </authorList>
    </citation>
    <scope>NUCLEOTIDE SEQUENCE [LARGE SCALE GENOMIC DNA]</scope>
    <source>
        <strain evidence="7 8">WL0086</strain>
    </source>
</reference>
<dbReference type="InterPro" id="IPR018496">
    <property type="entry name" value="PsdUridine_synth_RsuA/RluB_CS"/>
</dbReference>
<dbReference type="RefSeq" id="WP_221032534.1">
    <property type="nucleotide sequence ID" value="NZ_CP139781.1"/>
</dbReference>
<name>A0ABZ1C9U3_9BACT</name>
<dbReference type="PANTHER" id="PTHR47683:SF4">
    <property type="entry name" value="PSEUDOURIDINE SYNTHASE"/>
    <property type="match status" value="1"/>
</dbReference>
<dbReference type="Gene3D" id="3.30.70.580">
    <property type="entry name" value="Pseudouridine synthase I, catalytic domain, N-terminal subdomain"/>
    <property type="match status" value="1"/>
</dbReference>
<dbReference type="SUPFAM" id="SSF55120">
    <property type="entry name" value="Pseudouridine synthase"/>
    <property type="match status" value="1"/>
</dbReference>
<evidence type="ECO:0000313" key="7">
    <source>
        <dbReference type="EMBL" id="WRQ88420.1"/>
    </source>
</evidence>
<evidence type="ECO:0000313" key="8">
    <source>
        <dbReference type="Proteomes" id="UP000738431"/>
    </source>
</evidence>
<evidence type="ECO:0000259" key="6">
    <source>
        <dbReference type="Pfam" id="PF00849"/>
    </source>
</evidence>
<dbReference type="EC" id="5.4.99.-" evidence="5"/>
<dbReference type="EMBL" id="CP139781">
    <property type="protein sequence ID" value="WRQ88420.1"/>
    <property type="molecule type" value="Genomic_DNA"/>
</dbReference>
<dbReference type="Pfam" id="PF00849">
    <property type="entry name" value="PseudoU_synth_2"/>
    <property type="match status" value="1"/>
</dbReference>
<dbReference type="CDD" id="cd00165">
    <property type="entry name" value="S4"/>
    <property type="match status" value="1"/>
</dbReference>
<dbReference type="Gene3D" id="3.10.290.10">
    <property type="entry name" value="RNA-binding S4 domain"/>
    <property type="match status" value="1"/>
</dbReference>
<dbReference type="CDD" id="cd02553">
    <property type="entry name" value="PseudoU_synth_RsuA"/>
    <property type="match status" value="1"/>
</dbReference>
<dbReference type="NCBIfam" id="TIGR00093">
    <property type="entry name" value="pseudouridine synthase"/>
    <property type="match status" value="1"/>
</dbReference>
<dbReference type="Proteomes" id="UP000738431">
    <property type="component" value="Chromosome"/>
</dbReference>
<dbReference type="InterPro" id="IPR000748">
    <property type="entry name" value="PsdUridine_synth_RsuA/RluB/E/F"/>
</dbReference>
<organism evidence="7 8">
    <name type="scientific">Actomonas aquatica</name>
    <dbReference type="NCBI Taxonomy" id="2866162"/>
    <lineage>
        <taxon>Bacteria</taxon>
        <taxon>Pseudomonadati</taxon>
        <taxon>Verrucomicrobiota</taxon>
        <taxon>Opitutia</taxon>
        <taxon>Opitutales</taxon>
        <taxon>Opitutaceae</taxon>
        <taxon>Actomonas</taxon>
    </lineage>
</organism>
<evidence type="ECO:0000256" key="3">
    <source>
        <dbReference type="ARBA" id="ARBA00023235"/>
    </source>
</evidence>
<gene>
    <name evidence="7" type="ORF">K1X11_003325</name>
</gene>
<dbReference type="InterPro" id="IPR042092">
    <property type="entry name" value="PsdUridine_s_RsuA/RluB/E/F_cat"/>
</dbReference>
<dbReference type="PANTHER" id="PTHR47683">
    <property type="entry name" value="PSEUDOURIDINE SYNTHASE FAMILY PROTEIN-RELATED"/>
    <property type="match status" value="1"/>
</dbReference>
<dbReference type="InterPro" id="IPR050343">
    <property type="entry name" value="RsuA_PseudoU_synthase"/>
</dbReference>
<dbReference type="PROSITE" id="PS01149">
    <property type="entry name" value="PSI_RSU"/>
    <property type="match status" value="1"/>
</dbReference>
<keyword evidence="3 5" id="KW-0413">Isomerase</keyword>
<dbReference type="SUPFAM" id="SSF55174">
    <property type="entry name" value="Alpha-L RNA-binding motif"/>
    <property type="match status" value="1"/>
</dbReference>
<accession>A0ABZ1C9U3</accession>
<dbReference type="PROSITE" id="PS50889">
    <property type="entry name" value="S4"/>
    <property type="match status" value="1"/>
</dbReference>
<dbReference type="InterPro" id="IPR020094">
    <property type="entry name" value="TruA/RsuA/RluB/E/F_N"/>
</dbReference>
<evidence type="ECO:0000256" key="5">
    <source>
        <dbReference type="RuleBase" id="RU003887"/>
    </source>
</evidence>
<sequence>MKLDRLLAKHRLMGRTQARTLLLARRVRVDGEIETRFDTEVDRFSAVLVDDEIVQPAARRLYLMLHKPVGVVSATSDAEHRTVLDLIDDPDKDTLHLVGRLDRNTSGLVLLTNDGRWSKALMHPDKKVAKVYRVTTRDPIAPDAVAAFAEGFYFHTEDLTTQPAHLEILTAHTARLTLHEGRYHQVKRMFHRIQNRVTALHRESIGDYVLPEDLPPGEWRMVPESANETARSSPCS</sequence>
<keyword evidence="2 4" id="KW-0694">RNA-binding</keyword>
<keyword evidence="8" id="KW-1185">Reference proteome</keyword>
<feature type="domain" description="Pseudouridine synthase RsuA/RluA-like" evidence="6">
    <location>
        <begin position="62"/>
        <end position="191"/>
    </location>
</feature>
<dbReference type="Gene3D" id="3.30.70.1560">
    <property type="entry name" value="Alpha-L RNA-binding motif"/>
    <property type="match status" value="1"/>
</dbReference>
<protein>
    <recommendedName>
        <fullName evidence="5">Pseudouridine synthase</fullName>
        <ecNumber evidence="5">5.4.99.-</ecNumber>
    </recommendedName>
</protein>
<proteinExistence type="inferred from homology"/>